<evidence type="ECO:0000313" key="1">
    <source>
        <dbReference type="EMBL" id="KAJ0175078.1"/>
    </source>
</evidence>
<protein>
    <submittedName>
        <fullName evidence="1">Uncharacterized protein</fullName>
    </submittedName>
</protein>
<dbReference type="EMBL" id="CM034402">
    <property type="protein sequence ID" value="KAJ0175078.1"/>
    <property type="molecule type" value="Genomic_DNA"/>
</dbReference>
<name>A0ACC1CUA2_9NEOP</name>
<accession>A0ACC1CUA2</accession>
<reference evidence="1 2" key="1">
    <citation type="journal article" date="2021" name="Front. Genet.">
        <title>Chromosome-Level Genome Assembly Reveals Significant Gene Expansion in the Toll and IMD Signaling Pathways of Dendrolimus kikuchii.</title>
        <authorList>
            <person name="Zhou J."/>
            <person name="Wu P."/>
            <person name="Xiong Z."/>
            <person name="Liu N."/>
            <person name="Zhao N."/>
            <person name="Ji M."/>
            <person name="Qiu Y."/>
            <person name="Yang B."/>
        </authorList>
    </citation>
    <scope>NUCLEOTIDE SEQUENCE [LARGE SCALE GENOMIC DNA]</scope>
    <source>
        <strain evidence="1">Ann1</strain>
    </source>
</reference>
<keyword evidence="2" id="KW-1185">Reference proteome</keyword>
<evidence type="ECO:0000313" key="2">
    <source>
        <dbReference type="Proteomes" id="UP000824533"/>
    </source>
</evidence>
<gene>
    <name evidence="1" type="ORF">K1T71_009219</name>
</gene>
<organism evidence="1 2">
    <name type="scientific">Dendrolimus kikuchii</name>
    <dbReference type="NCBI Taxonomy" id="765133"/>
    <lineage>
        <taxon>Eukaryota</taxon>
        <taxon>Metazoa</taxon>
        <taxon>Ecdysozoa</taxon>
        <taxon>Arthropoda</taxon>
        <taxon>Hexapoda</taxon>
        <taxon>Insecta</taxon>
        <taxon>Pterygota</taxon>
        <taxon>Neoptera</taxon>
        <taxon>Endopterygota</taxon>
        <taxon>Lepidoptera</taxon>
        <taxon>Glossata</taxon>
        <taxon>Ditrysia</taxon>
        <taxon>Bombycoidea</taxon>
        <taxon>Lasiocampidae</taxon>
        <taxon>Dendrolimus</taxon>
    </lineage>
</organism>
<dbReference type="Proteomes" id="UP000824533">
    <property type="component" value="Linkage Group LG16"/>
</dbReference>
<comment type="caution">
    <text evidence="1">The sequence shown here is derived from an EMBL/GenBank/DDBJ whole genome shotgun (WGS) entry which is preliminary data.</text>
</comment>
<sequence>MAVNTMEIYNKIPSNSACSSNSAKSRNLNQCSIVGTNYNTSCSITSKKNDDTKNYIHSPSPYLKGDKVQMVSQITDKRVIHRKATDFASSFPLAIKLYKANSDEFKLLKKANKKVRKSVLTIPNEPTSTTQQTCTVSDMNDSEYYYKENEVRKTKLKKRLPVLKKRKSPKGFEFYDRDAKYCSQFNIDLDCSSTDVIKRFDGNCRRRTYSNPRGDDFQAHDVWTVLRNINRFQFRPSPPVSENSIVTPNKKRDPKRRSNHKEAKYVESCCTEEFAYISSIEVESKSPKSFSQSSSCDRVTVIDKKDEFCKMCKEFEKKMVNNKVTKVPNSQNQTKIRKKRFSRNKTVQSKENIPVVIYNKPYILKQPEANENILNNASGSSDENNSNRTTFVPNSSTENTIVKSIDSSKVQRTCENLIYSENSTNSSKSGYSKRIGVNKDESAQQSKGITRVTLSKGQNIPLSKRMEMQKRKSLLAPKIIKSVSKTSEIDVKRKLVGHKNPLKTLEKSQFNSQTYIKTYEASQFNGLDKHIWPFMVEWYKNDTEKQFNEGLSRGIEDYLQRKCTRNTTNQQFRKVNNKVTQNKQLTKKNRQPMLNLVKPIKDKNIEARQENTQQQNTKQKLTNRFKDKVLKFLYKKQPSQSMISYREIGIQADVNYKEFDHLNKADKYTDTFTNKPMSYNPTNKLKPFNRNPEVVTTRPWSKAKWANDFIDSVINKIKSGVYYNNEDKSENHNTLISKYKEASIQAVLTTKNSYTSYDDKNFQDSLNKTMSSGIIDPLRDLGFDAAIPALVIETFNKNNVIIKHCLTNITLQFDVSVPDETNTTAIKFQKSSLLVPIEGVAGQSKLFKYKTTILNAILPAELCNIIPKMIRNNMNKMETEETLTQKLFTIRELSRSERSPPSLQSFSSMKMGMSQNLRRFIYGTFPKMPSKFKLVPIKIKQIGNKTEHYLLIEPLSELNKIIALNIVVSKISLSEKYFSTDVLETKYNESISAIQTISTTALVPYSASNHNLLETPKQYEFSMTDIIRNYYKYKAQISLDSSLHFLNCIYDSFKNNVRLSLNVTAEGFEKQVHITINNLKLCSLNNKLSQPYERDRHNTCVKKSIEYFESLSSKVEKTNNRNHRSTNCRMKKKPFITLYRKCKSTTNISVNCTRSLNKNLNIEDFFQLIGTKSLASVFDNDGAKKILTAMVEMKNWVSEINSRQALLILLLVNKKDTPNLERFKPLVLQGIAVNRITRAIELDTEIEVIERENMTKFSQYEEISHLLPTSENHDILLEELHWIAKTTASDYQRPFDESSEDLLKSLLEKRRKLNPSYLRIMARYIGLGLLKSKFRH</sequence>
<proteinExistence type="predicted"/>